<dbReference type="CDD" id="cd07377">
    <property type="entry name" value="WHTH_GntR"/>
    <property type="match status" value="1"/>
</dbReference>
<dbReference type="Pfam" id="PF00155">
    <property type="entry name" value="Aminotran_1_2"/>
    <property type="match status" value="1"/>
</dbReference>
<gene>
    <name evidence="7" type="ORF">MLD63_06100</name>
</gene>
<dbReference type="SUPFAM" id="SSF46785">
    <property type="entry name" value="Winged helix' DNA-binding domain"/>
    <property type="match status" value="1"/>
</dbReference>
<evidence type="ECO:0000256" key="1">
    <source>
        <dbReference type="ARBA" id="ARBA00005384"/>
    </source>
</evidence>
<dbReference type="InterPro" id="IPR015424">
    <property type="entry name" value="PyrdxlP-dep_Trfase"/>
</dbReference>
<comment type="caution">
    <text evidence="7">The sequence shown here is derived from an EMBL/GenBank/DDBJ whole genome shotgun (WGS) entry which is preliminary data.</text>
</comment>
<evidence type="ECO:0000313" key="8">
    <source>
        <dbReference type="Proteomes" id="UP001203945"/>
    </source>
</evidence>
<dbReference type="Pfam" id="PF00392">
    <property type="entry name" value="GntR"/>
    <property type="match status" value="1"/>
</dbReference>
<dbReference type="InterPro" id="IPR004839">
    <property type="entry name" value="Aminotransferase_I/II_large"/>
</dbReference>
<dbReference type="Gene3D" id="3.40.640.10">
    <property type="entry name" value="Type I PLP-dependent aspartate aminotransferase-like (Major domain)"/>
    <property type="match status" value="1"/>
</dbReference>
<dbReference type="GO" id="GO:0008483">
    <property type="term" value="F:transaminase activity"/>
    <property type="evidence" value="ECO:0007669"/>
    <property type="project" value="UniProtKB-KW"/>
</dbReference>
<keyword evidence="3" id="KW-0805">Transcription regulation</keyword>
<dbReference type="RefSeq" id="WP_255328998.1">
    <property type="nucleotide sequence ID" value="NZ_JAKZEU010000002.1"/>
</dbReference>
<dbReference type="EMBL" id="JAKZEU010000002">
    <property type="protein sequence ID" value="MCQ0969997.1"/>
    <property type="molecule type" value="Genomic_DNA"/>
</dbReference>
<evidence type="ECO:0000256" key="4">
    <source>
        <dbReference type="ARBA" id="ARBA00023125"/>
    </source>
</evidence>
<dbReference type="PROSITE" id="PS50949">
    <property type="entry name" value="HTH_GNTR"/>
    <property type="match status" value="1"/>
</dbReference>
<dbReference type="InterPro" id="IPR000524">
    <property type="entry name" value="Tscrpt_reg_HTH_GntR"/>
</dbReference>
<dbReference type="InterPro" id="IPR036388">
    <property type="entry name" value="WH-like_DNA-bd_sf"/>
</dbReference>
<reference evidence="7 8" key="1">
    <citation type="submission" date="2022-03" db="EMBL/GenBank/DDBJ databases">
        <authorList>
            <person name="He Y."/>
        </authorList>
    </citation>
    <scope>NUCLEOTIDE SEQUENCE [LARGE SCALE GENOMIC DNA]</scope>
    <source>
        <strain evidence="7 8">TK19116</strain>
    </source>
</reference>
<dbReference type="Gene3D" id="1.10.10.10">
    <property type="entry name" value="Winged helix-like DNA-binding domain superfamily/Winged helix DNA-binding domain"/>
    <property type="match status" value="1"/>
</dbReference>
<keyword evidence="7" id="KW-0032">Aminotransferase</keyword>
<protein>
    <submittedName>
        <fullName evidence="7">PLP-dependent aminotransferase family protein</fullName>
    </submittedName>
</protein>
<keyword evidence="7" id="KW-0808">Transferase</keyword>
<dbReference type="SMART" id="SM00345">
    <property type="entry name" value="HTH_GNTR"/>
    <property type="match status" value="1"/>
</dbReference>
<dbReference type="InterPro" id="IPR036390">
    <property type="entry name" value="WH_DNA-bd_sf"/>
</dbReference>
<keyword evidence="4" id="KW-0238">DNA-binding</keyword>
<dbReference type="PANTHER" id="PTHR46577:SF1">
    <property type="entry name" value="HTH-TYPE TRANSCRIPTIONAL REGULATORY PROTEIN GABR"/>
    <property type="match status" value="1"/>
</dbReference>
<keyword evidence="5" id="KW-0804">Transcription</keyword>
<sequence length="492" mass="53065">MTDTNWQPTFADDAFQDGVGPKFRALAHMIRQAIRAGELAPGDRLPPMRDLAWRLQVTPGTVARAYQVVAAEGIVESHVGRGSFVAAQGARQAPLQPLIDDRNERGRDRPLRADEVAIDLRSPKLPDLGQAGAIRQAFRRMADQSGEELLDYTPVSGDRDCTAALTDWIGPRAAGEFGPPDIVLTHGCQSAILLILSMCLAGERPRILCEALCYPGLRHAARLLRAEVAPVAQDGQGMLPDELDRAARQTGARVVFLTPSAQNPTTGRMNAERRAAIIDVARRHDLQVIEDESYTTRPGALRGADGPPPLRELAPERVWQLVGLAKLLSAGLRFGAIICPTGMGGQARLAAQHSHFGVARPLTVAVTELLRDPATEDLCRAILADFEARRNIATEVMAGTGLVSLAELPFLWLPLPARWRPSVYAQAAADRGILVRPADEFAASAGSITLAGSFANAVRIGLAGHMPHATLRRALTELRRLHDAPPQDDMVA</sequence>
<evidence type="ECO:0000256" key="2">
    <source>
        <dbReference type="ARBA" id="ARBA00022898"/>
    </source>
</evidence>
<dbReference type="InterPro" id="IPR051446">
    <property type="entry name" value="HTH_trans_reg/aminotransferase"/>
</dbReference>
<evidence type="ECO:0000313" key="7">
    <source>
        <dbReference type="EMBL" id="MCQ0969997.1"/>
    </source>
</evidence>
<dbReference type="Proteomes" id="UP001203945">
    <property type="component" value="Unassembled WGS sequence"/>
</dbReference>
<evidence type="ECO:0000256" key="5">
    <source>
        <dbReference type="ARBA" id="ARBA00023163"/>
    </source>
</evidence>
<dbReference type="InterPro" id="IPR015421">
    <property type="entry name" value="PyrdxlP-dep_Trfase_major"/>
</dbReference>
<comment type="similarity">
    <text evidence="1">In the C-terminal section; belongs to the class-I pyridoxal-phosphate-dependent aminotransferase family.</text>
</comment>
<accession>A0ABT1MNY6</accession>
<evidence type="ECO:0000256" key="3">
    <source>
        <dbReference type="ARBA" id="ARBA00023015"/>
    </source>
</evidence>
<name>A0ABT1MNY6_9RHOB</name>
<dbReference type="SUPFAM" id="SSF53383">
    <property type="entry name" value="PLP-dependent transferases"/>
    <property type="match status" value="1"/>
</dbReference>
<feature type="domain" description="HTH gntR-type" evidence="6">
    <location>
        <begin position="20"/>
        <end position="88"/>
    </location>
</feature>
<dbReference type="PANTHER" id="PTHR46577">
    <property type="entry name" value="HTH-TYPE TRANSCRIPTIONAL REGULATORY PROTEIN GABR"/>
    <property type="match status" value="1"/>
</dbReference>
<organism evidence="7 8">
    <name type="scientific">Paracoccus albicereus</name>
    <dbReference type="NCBI Taxonomy" id="2922394"/>
    <lineage>
        <taxon>Bacteria</taxon>
        <taxon>Pseudomonadati</taxon>
        <taxon>Pseudomonadota</taxon>
        <taxon>Alphaproteobacteria</taxon>
        <taxon>Rhodobacterales</taxon>
        <taxon>Paracoccaceae</taxon>
        <taxon>Paracoccus</taxon>
    </lineage>
</organism>
<keyword evidence="8" id="KW-1185">Reference proteome</keyword>
<proteinExistence type="inferred from homology"/>
<dbReference type="CDD" id="cd00609">
    <property type="entry name" value="AAT_like"/>
    <property type="match status" value="1"/>
</dbReference>
<evidence type="ECO:0000259" key="6">
    <source>
        <dbReference type="PROSITE" id="PS50949"/>
    </source>
</evidence>
<keyword evidence="2" id="KW-0663">Pyridoxal phosphate</keyword>